<evidence type="ECO:0000313" key="6">
    <source>
        <dbReference type="EMBL" id="KEO93062.1"/>
    </source>
</evidence>
<dbReference type="EMBL" id="JMIX01000007">
    <property type="protein sequence ID" value="KEO93062.1"/>
    <property type="molecule type" value="Genomic_DNA"/>
</dbReference>
<dbReference type="PANTHER" id="PTHR35814:SF1">
    <property type="entry name" value="GLUTATHIONE S-TRANSFERASE-RELATED"/>
    <property type="match status" value="1"/>
</dbReference>
<evidence type="ECO:0000256" key="1">
    <source>
        <dbReference type="ARBA" id="ARBA00004370"/>
    </source>
</evidence>
<feature type="transmembrane region" description="Helical" evidence="5">
    <location>
        <begin position="54"/>
        <end position="71"/>
    </location>
</feature>
<keyword evidence="2 5" id="KW-0812">Transmembrane</keyword>
<dbReference type="SUPFAM" id="SSF161084">
    <property type="entry name" value="MAPEG domain-like"/>
    <property type="match status" value="1"/>
</dbReference>
<name>A0A074N518_9SPHN</name>
<evidence type="ECO:0000256" key="2">
    <source>
        <dbReference type="ARBA" id="ARBA00022692"/>
    </source>
</evidence>
<feature type="transmembrane region" description="Helical" evidence="5">
    <location>
        <begin position="6"/>
        <end position="23"/>
    </location>
</feature>
<keyword evidence="3 5" id="KW-1133">Transmembrane helix</keyword>
<comment type="subcellular location">
    <subcellularLocation>
        <location evidence="1">Membrane</location>
    </subcellularLocation>
</comment>
<dbReference type="KEGG" id="elq:Ga0102493_112054"/>
<dbReference type="RefSeq" id="WP_034903911.1">
    <property type="nucleotide sequence ID" value="NZ_CP017057.1"/>
</dbReference>
<feature type="transmembrane region" description="Helical" evidence="5">
    <location>
        <begin position="107"/>
        <end position="130"/>
    </location>
</feature>
<protein>
    <submittedName>
        <fullName evidence="6">GST-like protein</fullName>
    </submittedName>
</protein>
<dbReference type="Gene3D" id="1.20.120.550">
    <property type="entry name" value="Membrane associated eicosanoid/glutathione metabolism-like domain"/>
    <property type="match status" value="1"/>
</dbReference>
<dbReference type="PATRIC" id="fig|39960.10.peg.1143"/>
<dbReference type="GO" id="GO:0016020">
    <property type="term" value="C:membrane"/>
    <property type="evidence" value="ECO:0007669"/>
    <property type="project" value="UniProtKB-SubCell"/>
</dbReference>
<evidence type="ECO:0000256" key="5">
    <source>
        <dbReference type="SAM" id="Phobius"/>
    </source>
</evidence>
<evidence type="ECO:0000256" key="3">
    <source>
        <dbReference type="ARBA" id="ARBA00022989"/>
    </source>
</evidence>
<dbReference type="Pfam" id="PF01124">
    <property type="entry name" value="MAPEG"/>
    <property type="match status" value="1"/>
</dbReference>
<dbReference type="AlphaFoldDB" id="A0A074N518"/>
<keyword evidence="7" id="KW-1185">Reference proteome</keyword>
<dbReference type="InterPro" id="IPR001129">
    <property type="entry name" value="Membr-assoc_MAPEG"/>
</dbReference>
<proteinExistence type="predicted"/>
<dbReference type="OrthoDB" id="7619858at2"/>
<dbReference type="InterPro" id="IPR023352">
    <property type="entry name" value="MAPEG-like_dom_sf"/>
</dbReference>
<evidence type="ECO:0000313" key="7">
    <source>
        <dbReference type="Proteomes" id="UP000027866"/>
    </source>
</evidence>
<accession>A0A074N518</accession>
<reference evidence="6 7" key="1">
    <citation type="submission" date="2014-04" db="EMBL/GenBank/DDBJ databases">
        <title>A comprehensive comparison of genomes of Erythrobacter spp. Strains.</title>
        <authorList>
            <person name="Zheng Q."/>
        </authorList>
    </citation>
    <scope>NUCLEOTIDE SEQUENCE [LARGE SCALE GENOMIC DNA]</scope>
    <source>
        <strain evidence="6 7">DSM 8509</strain>
    </source>
</reference>
<keyword evidence="4 5" id="KW-0472">Membrane</keyword>
<gene>
    <name evidence="6" type="ORF">EH32_12605</name>
</gene>
<dbReference type="PANTHER" id="PTHR35814">
    <property type="match status" value="1"/>
</dbReference>
<dbReference type="Proteomes" id="UP000027866">
    <property type="component" value="Unassembled WGS sequence"/>
</dbReference>
<evidence type="ECO:0000256" key="4">
    <source>
        <dbReference type="ARBA" id="ARBA00023136"/>
    </source>
</evidence>
<organism evidence="6 7">
    <name type="scientific">Erythrobacter litoralis</name>
    <dbReference type="NCBI Taxonomy" id="39960"/>
    <lineage>
        <taxon>Bacteria</taxon>
        <taxon>Pseudomonadati</taxon>
        <taxon>Pseudomonadota</taxon>
        <taxon>Alphaproteobacteria</taxon>
        <taxon>Sphingomonadales</taxon>
        <taxon>Erythrobacteraceae</taxon>
        <taxon>Erythrobacter/Porphyrobacter group</taxon>
        <taxon>Erythrobacter</taxon>
    </lineage>
</organism>
<sequence length="131" mass="13530">MTILPVTLAACAAAAVLNIWLSIRIGAIRQAAGISVGDGGSEPLERRMRAQANFVENTPFVLLLVGFIELAGAGSWWLQWVAGVYIVGRIAHGFGMDGGSKQAGRMLGTLVTMLTLLGLAVVAALVAAGVL</sequence>
<comment type="caution">
    <text evidence="6">The sequence shown here is derived from an EMBL/GenBank/DDBJ whole genome shotgun (WGS) entry which is preliminary data.</text>
</comment>